<dbReference type="EMBL" id="GGEC01066238">
    <property type="protein sequence ID" value="MBX46722.1"/>
    <property type="molecule type" value="Transcribed_RNA"/>
</dbReference>
<sequence length="18" mass="2113">MDLQLQLLSQFQGSCVRF</sequence>
<dbReference type="AlphaFoldDB" id="A0A2P2NW62"/>
<evidence type="ECO:0000313" key="1">
    <source>
        <dbReference type="EMBL" id="MBX46722.1"/>
    </source>
</evidence>
<organism evidence="1">
    <name type="scientific">Rhizophora mucronata</name>
    <name type="common">Asiatic mangrove</name>
    <dbReference type="NCBI Taxonomy" id="61149"/>
    <lineage>
        <taxon>Eukaryota</taxon>
        <taxon>Viridiplantae</taxon>
        <taxon>Streptophyta</taxon>
        <taxon>Embryophyta</taxon>
        <taxon>Tracheophyta</taxon>
        <taxon>Spermatophyta</taxon>
        <taxon>Magnoliopsida</taxon>
        <taxon>eudicotyledons</taxon>
        <taxon>Gunneridae</taxon>
        <taxon>Pentapetalae</taxon>
        <taxon>rosids</taxon>
        <taxon>fabids</taxon>
        <taxon>Malpighiales</taxon>
        <taxon>Rhizophoraceae</taxon>
        <taxon>Rhizophora</taxon>
    </lineage>
</organism>
<accession>A0A2P2NW62</accession>
<reference evidence="1" key="1">
    <citation type="submission" date="2018-02" db="EMBL/GenBank/DDBJ databases">
        <title>Rhizophora mucronata_Transcriptome.</title>
        <authorList>
            <person name="Meera S.P."/>
            <person name="Sreeshan A."/>
            <person name="Augustine A."/>
        </authorList>
    </citation>
    <scope>NUCLEOTIDE SEQUENCE</scope>
    <source>
        <tissue evidence="1">Leaf</tissue>
    </source>
</reference>
<protein>
    <submittedName>
        <fullName evidence="1">Uncharacterized protein</fullName>
    </submittedName>
</protein>
<name>A0A2P2NW62_RHIMU</name>
<proteinExistence type="predicted"/>